<comment type="caution">
    <text evidence="2">The sequence shown here is derived from an EMBL/GenBank/DDBJ whole genome shotgun (WGS) entry which is preliminary data.</text>
</comment>
<reference evidence="2" key="1">
    <citation type="submission" date="2020-10" db="EMBL/GenBank/DDBJ databases">
        <authorList>
            <person name="Gilroy R."/>
        </authorList>
    </citation>
    <scope>NUCLEOTIDE SEQUENCE</scope>
    <source>
        <strain evidence="2">17073</strain>
    </source>
</reference>
<feature type="region of interest" description="Disordered" evidence="1">
    <location>
        <begin position="106"/>
        <end position="139"/>
    </location>
</feature>
<sequence length="139" mass="15436">MKPEIQQMLAEAYELEGLLLLVENRGEETSDLIYETIKEKIDNLHALLQRKLRNGNEYASEPIGVTGLDLMHTVTEVDPRAFDGEDIAPFEPTHPCADEQIFESESELEGMPLFADGKTPETEGQEPTTSETPADDGMA</sequence>
<proteinExistence type="predicted"/>
<feature type="non-terminal residue" evidence="2">
    <location>
        <position position="139"/>
    </location>
</feature>
<dbReference type="EMBL" id="DVMS01000230">
    <property type="protein sequence ID" value="HIU39632.1"/>
    <property type="molecule type" value="Genomic_DNA"/>
</dbReference>
<accession>A0A9D1ILS4</accession>
<evidence type="ECO:0000313" key="2">
    <source>
        <dbReference type="EMBL" id="HIU39632.1"/>
    </source>
</evidence>
<organism evidence="2 3">
    <name type="scientific">Candidatus Limisoma intestinavium</name>
    <dbReference type="NCBI Taxonomy" id="2840856"/>
    <lineage>
        <taxon>Bacteria</taxon>
        <taxon>Pseudomonadati</taxon>
        <taxon>Bacteroidota</taxon>
        <taxon>Bacteroidia</taxon>
        <taxon>Bacteroidales</taxon>
        <taxon>Candidatus Limisoma</taxon>
    </lineage>
</organism>
<evidence type="ECO:0000313" key="3">
    <source>
        <dbReference type="Proteomes" id="UP000824076"/>
    </source>
</evidence>
<gene>
    <name evidence="2" type="ORF">IAD18_08215</name>
</gene>
<protein>
    <submittedName>
        <fullName evidence="2">Uncharacterized protein</fullName>
    </submittedName>
</protein>
<evidence type="ECO:0000256" key="1">
    <source>
        <dbReference type="SAM" id="MobiDB-lite"/>
    </source>
</evidence>
<dbReference type="Proteomes" id="UP000824076">
    <property type="component" value="Unassembled WGS sequence"/>
</dbReference>
<name>A0A9D1ILS4_9BACT</name>
<dbReference type="AlphaFoldDB" id="A0A9D1ILS4"/>
<reference evidence="2" key="2">
    <citation type="journal article" date="2021" name="PeerJ">
        <title>Extensive microbial diversity within the chicken gut microbiome revealed by metagenomics and culture.</title>
        <authorList>
            <person name="Gilroy R."/>
            <person name="Ravi A."/>
            <person name="Getino M."/>
            <person name="Pursley I."/>
            <person name="Horton D.L."/>
            <person name="Alikhan N.F."/>
            <person name="Baker D."/>
            <person name="Gharbi K."/>
            <person name="Hall N."/>
            <person name="Watson M."/>
            <person name="Adriaenssens E.M."/>
            <person name="Foster-Nyarko E."/>
            <person name="Jarju S."/>
            <person name="Secka A."/>
            <person name="Antonio M."/>
            <person name="Oren A."/>
            <person name="Chaudhuri R.R."/>
            <person name="La Ragione R."/>
            <person name="Hildebrand F."/>
            <person name="Pallen M.J."/>
        </authorList>
    </citation>
    <scope>NUCLEOTIDE SEQUENCE</scope>
    <source>
        <strain evidence="2">17073</strain>
    </source>
</reference>